<organism evidence="4 5">
    <name type="scientific">Coniosporium apollinis</name>
    <dbReference type="NCBI Taxonomy" id="61459"/>
    <lineage>
        <taxon>Eukaryota</taxon>
        <taxon>Fungi</taxon>
        <taxon>Dikarya</taxon>
        <taxon>Ascomycota</taxon>
        <taxon>Pezizomycotina</taxon>
        <taxon>Dothideomycetes</taxon>
        <taxon>Dothideomycetes incertae sedis</taxon>
        <taxon>Coniosporium</taxon>
    </lineage>
</organism>
<keyword evidence="2" id="KW-1133">Transmembrane helix</keyword>
<dbReference type="InterPro" id="IPR050300">
    <property type="entry name" value="GDXG_lipolytic_enzyme"/>
</dbReference>
<feature type="domain" description="Alpha/beta hydrolase fold-3" evidence="3">
    <location>
        <begin position="114"/>
        <end position="344"/>
    </location>
</feature>
<evidence type="ECO:0000313" key="4">
    <source>
        <dbReference type="EMBL" id="KAJ9663616.1"/>
    </source>
</evidence>
<gene>
    <name evidence="4" type="ORF">H2201_005577</name>
</gene>
<dbReference type="SUPFAM" id="SSF53474">
    <property type="entry name" value="alpha/beta-Hydrolases"/>
    <property type="match status" value="1"/>
</dbReference>
<reference evidence="4" key="1">
    <citation type="submission" date="2022-10" db="EMBL/GenBank/DDBJ databases">
        <title>Culturing micro-colonial fungi from biological soil crusts in the Mojave desert and describing Neophaeococcomyces mojavensis, and introducing the new genera and species Taxawa tesnikishii.</title>
        <authorList>
            <person name="Kurbessoian T."/>
            <person name="Stajich J.E."/>
        </authorList>
    </citation>
    <scope>NUCLEOTIDE SEQUENCE</scope>
    <source>
        <strain evidence="4">TK_1</strain>
    </source>
</reference>
<dbReference type="PANTHER" id="PTHR48081:SF31">
    <property type="entry name" value="STERYL ACETYL HYDROLASE MUG81-RELATED"/>
    <property type="match status" value="1"/>
</dbReference>
<keyword evidence="2" id="KW-0472">Membrane</keyword>
<protein>
    <recommendedName>
        <fullName evidence="3">Alpha/beta hydrolase fold-3 domain-containing protein</fullName>
    </recommendedName>
</protein>
<dbReference type="EMBL" id="JAPDRL010000042">
    <property type="protein sequence ID" value="KAJ9663616.1"/>
    <property type="molecule type" value="Genomic_DNA"/>
</dbReference>
<dbReference type="Pfam" id="PF07859">
    <property type="entry name" value="Abhydrolase_3"/>
    <property type="match status" value="1"/>
</dbReference>
<dbReference type="Gene3D" id="3.40.50.1820">
    <property type="entry name" value="alpha/beta hydrolase"/>
    <property type="match status" value="1"/>
</dbReference>
<keyword evidence="5" id="KW-1185">Reference proteome</keyword>
<proteinExistence type="predicted"/>
<sequence>MAPRPKQLSLGLTEKMGFVLIISASICKSVVALFTGVFTGKQHRPASYFRHVVYTAMRSASGLATTSQEQWSYVDTTETYIKWCKSNRVEPSTETLSDGTRAHWTGNRNANTVLLYFHGGGFNATGRPEYLDFLSSALESLNQHSDSPRLAALFLAYDVAPYSTYPTQLRQAALLLTHVLQTLHFRPSHILLGGDSAGANLTLALLGHILHPHPDPTIPRIELSEGEALKGALLISPWVDFSHTAPSFKRNGGKDCISVATLNRWSRNYLGGAPADPWNQPLAAPQGWWSGLGACVQNVLVVGGSDEIMIDDILRLGEVLRREWGGGGGELEVVVAEGEAHDVVLIDRAIGYRPEDLRMDREVRRWLKENL</sequence>
<evidence type="ECO:0000256" key="2">
    <source>
        <dbReference type="SAM" id="Phobius"/>
    </source>
</evidence>
<comment type="caution">
    <text evidence="4">The sequence shown here is derived from an EMBL/GenBank/DDBJ whole genome shotgun (WGS) entry which is preliminary data.</text>
</comment>
<accession>A0ABQ9NRM6</accession>
<dbReference type="PANTHER" id="PTHR48081">
    <property type="entry name" value="AB HYDROLASE SUPERFAMILY PROTEIN C4A8.06C"/>
    <property type="match status" value="1"/>
</dbReference>
<feature type="transmembrane region" description="Helical" evidence="2">
    <location>
        <begin position="16"/>
        <end position="40"/>
    </location>
</feature>
<keyword evidence="2" id="KW-0812">Transmembrane</keyword>
<keyword evidence="1" id="KW-0378">Hydrolase</keyword>
<dbReference type="Proteomes" id="UP001172684">
    <property type="component" value="Unassembled WGS sequence"/>
</dbReference>
<name>A0ABQ9NRM6_9PEZI</name>
<dbReference type="InterPro" id="IPR013094">
    <property type="entry name" value="AB_hydrolase_3"/>
</dbReference>
<evidence type="ECO:0000259" key="3">
    <source>
        <dbReference type="Pfam" id="PF07859"/>
    </source>
</evidence>
<evidence type="ECO:0000313" key="5">
    <source>
        <dbReference type="Proteomes" id="UP001172684"/>
    </source>
</evidence>
<dbReference type="InterPro" id="IPR029058">
    <property type="entry name" value="AB_hydrolase_fold"/>
</dbReference>
<evidence type="ECO:0000256" key="1">
    <source>
        <dbReference type="ARBA" id="ARBA00022801"/>
    </source>
</evidence>